<dbReference type="Proteomes" id="UP000529728">
    <property type="component" value="Unassembled WGS sequence"/>
</dbReference>
<keyword evidence="13" id="KW-1185">Reference proteome</keyword>
<dbReference type="EMBL" id="VWZN01000903">
    <property type="protein sequence ID" value="NWR41241.1"/>
    <property type="molecule type" value="Genomic_DNA"/>
</dbReference>
<evidence type="ECO:0000256" key="3">
    <source>
        <dbReference type="ARBA" id="ARBA00022473"/>
    </source>
</evidence>
<name>A0A7K4X2Q9_REGSA</name>
<evidence type="ECO:0000256" key="10">
    <source>
        <dbReference type="RuleBase" id="RU003500"/>
    </source>
</evidence>
<dbReference type="GO" id="GO:0005109">
    <property type="term" value="F:frizzled binding"/>
    <property type="evidence" value="ECO:0007669"/>
    <property type="project" value="TreeGrafter"/>
</dbReference>
<evidence type="ECO:0000313" key="12">
    <source>
        <dbReference type="EMBL" id="NWR41241.1"/>
    </source>
</evidence>
<dbReference type="PANTHER" id="PTHR12027:SF101">
    <property type="entry name" value="PROTEIN WNT-4"/>
    <property type="match status" value="1"/>
</dbReference>
<keyword evidence="6 10" id="KW-0879">Wnt signaling pathway</keyword>
<proteinExistence type="inferred from homology"/>
<sequence>QGKVELAVLECQHQLHSRCWDCSTLQGLQLFGKATIMTASFPPCPWTQSAFIQAISAASIAFAVTQACSLELHECGCHCKIRGVSPEGGGRSGWQRGRSMGETDQKRRHFHSPQAFVNSPERSCGVSSSQVLMNLHSNEPGRKEKAGTGAGSKPGCRGFSLSRQSSVQPPHPTSLELPEEKSLRGTEVYPKQVGSHKLLVPKSSHFKPYMAHDLGYLRASPFCDQDLWH</sequence>
<keyword evidence="3 10" id="KW-0217">Developmental protein</keyword>
<dbReference type="PANTHER" id="PTHR12027">
    <property type="entry name" value="WNT RELATED"/>
    <property type="match status" value="1"/>
</dbReference>
<feature type="region of interest" description="Disordered" evidence="11">
    <location>
        <begin position="139"/>
        <end position="185"/>
    </location>
</feature>
<dbReference type="GO" id="GO:0005125">
    <property type="term" value="F:cytokine activity"/>
    <property type="evidence" value="ECO:0007669"/>
    <property type="project" value="TreeGrafter"/>
</dbReference>
<dbReference type="AlphaFoldDB" id="A0A7K4X2Q9"/>
<evidence type="ECO:0000256" key="7">
    <source>
        <dbReference type="ARBA" id="ARBA00023157"/>
    </source>
</evidence>
<comment type="similarity">
    <text evidence="2 10">Belongs to the Wnt family.</text>
</comment>
<keyword evidence="8" id="KW-0325">Glycoprotein</keyword>
<dbReference type="GO" id="GO:0005615">
    <property type="term" value="C:extracellular space"/>
    <property type="evidence" value="ECO:0007669"/>
    <property type="project" value="TreeGrafter"/>
</dbReference>
<evidence type="ECO:0000256" key="1">
    <source>
        <dbReference type="ARBA" id="ARBA00004498"/>
    </source>
</evidence>
<feature type="non-terminal residue" evidence="12">
    <location>
        <position position="1"/>
    </location>
</feature>
<keyword evidence="7" id="KW-1015">Disulfide bond</keyword>
<dbReference type="SMART" id="SM00097">
    <property type="entry name" value="WNT1"/>
    <property type="match status" value="1"/>
</dbReference>
<accession>A0A7K4X2Q9</accession>
<evidence type="ECO:0000256" key="6">
    <source>
        <dbReference type="ARBA" id="ARBA00022687"/>
    </source>
</evidence>
<keyword evidence="5" id="KW-0272">Extracellular matrix</keyword>
<dbReference type="OrthoDB" id="9181835at2759"/>
<comment type="caution">
    <text evidence="12">The sequence shown here is derived from an EMBL/GenBank/DDBJ whole genome shotgun (WGS) entry which is preliminary data.</text>
</comment>
<dbReference type="InterPro" id="IPR005817">
    <property type="entry name" value="Wnt"/>
</dbReference>
<gene>
    <name evidence="12" type="primary">Wnt4_0</name>
    <name evidence="12" type="ORF">REGSAT_R01711</name>
</gene>
<dbReference type="GO" id="GO:0045165">
    <property type="term" value="P:cell fate commitment"/>
    <property type="evidence" value="ECO:0007669"/>
    <property type="project" value="TreeGrafter"/>
</dbReference>
<keyword evidence="4" id="KW-0964">Secreted</keyword>
<evidence type="ECO:0000256" key="4">
    <source>
        <dbReference type="ARBA" id="ARBA00022525"/>
    </source>
</evidence>
<evidence type="ECO:0000256" key="8">
    <source>
        <dbReference type="ARBA" id="ARBA00023180"/>
    </source>
</evidence>
<reference evidence="12 13" key="1">
    <citation type="submission" date="2019-09" db="EMBL/GenBank/DDBJ databases">
        <title>Bird 10,000 Genomes (B10K) Project - Family phase.</title>
        <authorList>
            <person name="Zhang G."/>
        </authorList>
    </citation>
    <scope>NUCLEOTIDE SEQUENCE [LARGE SCALE GENOMIC DNA]</scope>
    <source>
        <strain evidence="12">B10K-DU-001-18</strain>
        <tissue evidence="12">Muscle</tissue>
    </source>
</reference>
<dbReference type="GO" id="GO:0060070">
    <property type="term" value="P:canonical Wnt signaling pathway"/>
    <property type="evidence" value="ECO:0007669"/>
    <property type="project" value="TreeGrafter"/>
</dbReference>
<dbReference type="Pfam" id="PF00110">
    <property type="entry name" value="wnt"/>
    <property type="match status" value="1"/>
</dbReference>
<protein>
    <recommendedName>
        <fullName evidence="10">Protein Wnt</fullName>
    </recommendedName>
</protein>
<comment type="subcellular location">
    <subcellularLocation>
        <location evidence="1 10">Secreted</location>
        <location evidence="1 10">Extracellular space</location>
        <location evidence="1 10">Extracellular matrix</location>
    </subcellularLocation>
</comment>
<comment type="function">
    <text evidence="10">Ligand for members of the frizzled family of seven transmembrane receptors.</text>
</comment>
<evidence type="ECO:0000313" key="13">
    <source>
        <dbReference type="Proteomes" id="UP000529728"/>
    </source>
</evidence>
<dbReference type="GO" id="GO:0030182">
    <property type="term" value="P:neuron differentiation"/>
    <property type="evidence" value="ECO:0007669"/>
    <property type="project" value="TreeGrafter"/>
</dbReference>
<organism evidence="12 13">
    <name type="scientific">Regulus satrapa</name>
    <name type="common">Golden-crowned kinglet</name>
    <dbReference type="NCBI Taxonomy" id="13245"/>
    <lineage>
        <taxon>Eukaryota</taxon>
        <taxon>Metazoa</taxon>
        <taxon>Chordata</taxon>
        <taxon>Craniata</taxon>
        <taxon>Vertebrata</taxon>
        <taxon>Euteleostomi</taxon>
        <taxon>Archelosauria</taxon>
        <taxon>Archosauria</taxon>
        <taxon>Dinosauria</taxon>
        <taxon>Saurischia</taxon>
        <taxon>Theropoda</taxon>
        <taxon>Coelurosauria</taxon>
        <taxon>Aves</taxon>
        <taxon>Neognathae</taxon>
        <taxon>Neoaves</taxon>
        <taxon>Telluraves</taxon>
        <taxon>Australaves</taxon>
        <taxon>Passeriformes</taxon>
        <taxon>Regulidae</taxon>
        <taxon>Regulus</taxon>
    </lineage>
</organism>
<evidence type="ECO:0000256" key="11">
    <source>
        <dbReference type="SAM" id="MobiDB-lite"/>
    </source>
</evidence>
<keyword evidence="9" id="KW-0449">Lipoprotein</keyword>
<evidence type="ECO:0000256" key="5">
    <source>
        <dbReference type="ARBA" id="ARBA00022530"/>
    </source>
</evidence>
<evidence type="ECO:0000256" key="2">
    <source>
        <dbReference type="ARBA" id="ARBA00005683"/>
    </source>
</evidence>
<evidence type="ECO:0000256" key="9">
    <source>
        <dbReference type="ARBA" id="ARBA00023288"/>
    </source>
</evidence>
<feature type="non-terminal residue" evidence="12">
    <location>
        <position position="229"/>
    </location>
</feature>